<keyword evidence="14" id="KW-1185">Reference proteome</keyword>
<feature type="compositionally biased region" description="Low complexity" evidence="8">
    <location>
        <begin position="410"/>
        <end position="422"/>
    </location>
</feature>
<dbReference type="Gene3D" id="1.10.287.470">
    <property type="entry name" value="Helix hairpin bin"/>
    <property type="match status" value="1"/>
</dbReference>
<evidence type="ECO:0000259" key="9">
    <source>
        <dbReference type="Pfam" id="PF25876"/>
    </source>
</evidence>
<dbReference type="Pfam" id="PF25967">
    <property type="entry name" value="RND-MFP_C"/>
    <property type="match status" value="1"/>
</dbReference>
<dbReference type="InterPro" id="IPR058625">
    <property type="entry name" value="MdtA-like_BSH"/>
</dbReference>
<evidence type="ECO:0000256" key="4">
    <source>
        <dbReference type="ARBA" id="ARBA00022475"/>
    </source>
</evidence>
<dbReference type="NCBIfam" id="TIGR01730">
    <property type="entry name" value="RND_mfp"/>
    <property type="match status" value="1"/>
</dbReference>
<evidence type="ECO:0000259" key="10">
    <source>
        <dbReference type="Pfam" id="PF25917"/>
    </source>
</evidence>
<dbReference type="Pfam" id="PF25917">
    <property type="entry name" value="BSH_RND"/>
    <property type="match status" value="1"/>
</dbReference>
<comment type="caution">
    <text evidence="13">The sequence shown here is derived from an EMBL/GenBank/DDBJ whole genome shotgun (WGS) entry which is preliminary data.</text>
</comment>
<dbReference type="Gene3D" id="2.40.50.100">
    <property type="match status" value="1"/>
</dbReference>
<keyword evidence="5" id="KW-0997">Cell inner membrane</keyword>
<evidence type="ECO:0000256" key="6">
    <source>
        <dbReference type="ARBA" id="ARBA00023136"/>
    </source>
</evidence>
<gene>
    <name evidence="13" type="ORF">GBZ48_20620</name>
</gene>
<evidence type="ECO:0000256" key="1">
    <source>
        <dbReference type="ARBA" id="ARBA00004236"/>
    </source>
</evidence>
<evidence type="ECO:0000256" key="2">
    <source>
        <dbReference type="ARBA" id="ARBA00009477"/>
    </source>
</evidence>
<dbReference type="InterPro" id="IPR058627">
    <property type="entry name" value="MdtA-like_C"/>
</dbReference>
<keyword evidence="7" id="KW-0175">Coiled coil</keyword>
<keyword evidence="6" id="KW-0472">Membrane</keyword>
<dbReference type="Gene3D" id="2.40.420.20">
    <property type="match status" value="1"/>
</dbReference>
<proteinExistence type="inferred from homology"/>
<evidence type="ECO:0000313" key="14">
    <source>
        <dbReference type="Proteomes" id="UP000605086"/>
    </source>
</evidence>
<feature type="domain" description="Multidrug resistance protein MdtA-like barrel-sandwich hybrid" evidence="10">
    <location>
        <begin position="82"/>
        <end position="222"/>
    </location>
</feature>
<evidence type="ECO:0000256" key="3">
    <source>
        <dbReference type="ARBA" id="ARBA00022448"/>
    </source>
</evidence>
<comment type="similarity">
    <text evidence="2">Belongs to the membrane fusion protein (MFP) (TC 8.A.1) family.</text>
</comment>
<sequence>MRRFFLVLLLAAVIGGGGYYWYATHNAGADGRTAAADGQKPQSKAAPAGAGRTVPVVTQTVAVQAVPEQIVTIGSVQPIAAIAIKARVDSAVETVNFTEGQEVKTGDTLFTLDSRSLDAQLRQAQANLERDRANLEKAKGDVKRYAELVRTSAISRTTYDAAVATADALEGTVKADLAAIEAAKVSLSFTRITAPMDGRTGTVAAKVGTMVRAADTNPLVTLTQLRPINVSFNVPEKHLPAIRAAMASGSLPVTATIAGGHGEKAEGKLSFVDSQVDQQTGTILVKGEFPNADTRLWPGQFVDTVLTLRVEQNALTIADLAVQTGQKGRFVYVVKADETVEVRPVTVERSHGGLSVVASGLKAGERVVVDGQSRLFPGARITEKAGGKPAAPTGSTGGGETAEGGRQQGSATQDAAARSAATNGSTNGAVSGQSAEGKSTGGAT</sequence>
<name>A0ABX2KGJ2_9PROT</name>
<dbReference type="SUPFAM" id="SSF111369">
    <property type="entry name" value="HlyD-like secretion proteins"/>
    <property type="match status" value="1"/>
</dbReference>
<keyword evidence="4" id="KW-1003">Cell membrane</keyword>
<protein>
    <submittedName>
        <fullName evidence="13">Efflux RND transporter periplasmic adaptor subunit</fullName>
    </submittedName>
</protein>
<comment type="subcellular location">
    <subcellularLocation>
        <location evidence="1">Cell membrane</location>
    </subcellularLocation>
</comment>
<dbReference type="InterPro" id="IPR058626">
    <property type="entry name" value="MdtA-like_b-barrel"/>
</dbReference>
<reference evidence="13 14" key="1">
    <citation type="submission" date="2019-10" db="EMBL/GenBank/DDBJ databases">
        <title>Genome sequence of Azospirillum melinis.</title>
        <authorList>
            <person name="Ambrosini A."/>
            <person name="Sant'Anna F.H."/>
            <person name="Cassan F.D."/>
            <person name="Souza E.M."/>
            <person name="Passaglia L.M.P."/>
        </authorList>
    </citation>
    <scope>NUCLEOTIDE SEQUENCE [LARGE SCALE GENOMIC DNA]</scope>
    <source>
        <strain evidence="13 14">TMCY0552</strain>
    </source>
</reference>
<dbReference type="EMBL" id="WHOS01000029">
    <property type="protein sequence ID" value="NUB01662.1"/>
    <property type="molecule type" value="Genomic_DNA"/>
</dbReference>
<evidence type="ECO:0000259" key="11">
    <source>
        <dbReference type="Pfam" id="PF25944"/>
    </source>
</evidence>
<dbReference type="Gene3D" id="2.40.30.170">
    <property type="match status" value="1"/>
</dbReference>
<organism evidence="13 14">
    <name type="scientific">Azospirillum melinis</name>
    <dbReference type="NCBI Taxonomy" id="328839"/>
    <lineage>
        <taxon>Bacteria</taxon>
        <taxon>Pseudomonadati</taxon>
        <taxon>Pseudomonadota</taxon>
        <taxon>Alphaproteobacteria</taxon>
        <taxon>Rhodospirillales</taxon>
        <taxon>Azospirillaceae</taxon>
        <taxon>Azospirillum</taxon>
    </lineage>
</organism>
<dbReference type="InterPro" id="IPR006143">
    <property type="entry name" value="RND_pump_MFP"/>
</dbReference>
<feature type="domain" description="Multidrug resistance protein MdtA-like beta-barrel" evidence="11">
    <location>
        <begin position="227"/>
        <end position="306"/>
    </location>
</feature>
<dbReference type="PANTHER" id="PTHR30469">
    <property type="entry name" value="MULTIDRUG RESISTANCE PROTEIN MDTA"/>
    <property type="match status" value="1"/>
</dbReference>
<evidence type="ECO:0000256" key="7">
    <source>
        <dbReference type="SAM" id="Coils"/>
    </source>
</evidence>
<keyword evidence="3" id="KW-0813">Transport</keyword>
<evidence type="ECO:0000259" key="12">
    <source>
        <dbReference type="Pfam" id="PF25967"/>
    </source>
</evidence>
<feature type="domain" description="Multidrug resistance protein MdtA-like C-terminal permuted SH3" evidence="12">
    <location>
        <begin position="313"/>
        <end position="372"/>
    </location>
</feature>
<feature type="region of interest" description="Disordered" evidence="8">
    <location>
        <begin position="31"/>
        <end position="51"/>
    </location>
</feature>
<dbReference type="RefSeq" id="WP_174472721.1">
    <property type="nucleotide sequence ID" value="NZ_JAGINN010000001.1"/>
</dbReference>
<dbReference type="Proteomes" id="UP000605086">
    <property type="component" value="Unassembled WGS sequence"/>
</dbReference>
<evidence type="ECO:0000313" key="13">
    <source>
        <dbReference type="EMBL" id="NUB01662.1"/>
    </source>
</evidence>
<feature type="domain" description="Multidrug resistance protein MdtA-like alpha-helical hairpin" evidence="9">
    <location>
        <begin position="120"/>
        <end position="190"/>
    </location>
</feature>
<dbReference type="Pfam" id="PF25944">
    <property type="entry name" value="Beta-barrel_RND"/>
    <property type="match status" value="1"/>
</dbReference>
<dbReference type="InterPro" id="IPR058624">
    <property type="entry name" value="MdtA-like_HH"/>
</dbReference>
<accession>A0ABX2KGJ2</accession>
<evidence type="ECO:0000256" key="5">
    <source>
        <dbReference type="ARBA" id="ARBA00022519"/>
    </source>
</evidence>
<evidence type="ECO:0000256" key="8">
    <source>
        <dbReference type="SAM" id="MobiDB-lite"/>
    </source>
</evidence>
<dbReference type="PANTHER" id="PTHR30469:SF36">
    <property type="entry name" value="BLL3903 PROTEIN"/>
    <property type="match status" value="1"/>
</dbReference>
<feature type="region of interest" description="Disordered" evidence="8">
    <location>
        <begin position="379"/>
        <end position="444"/>
    </location>
</feature>
<dbReference type="Pfam" id="PF25876">
    <property type="entry name" value="HH_MFP_RND"/>
    <property type="match status" value="1"/>
</dbReference>
<feature type="coiled-coil region" evidence="7">
    <location>
        <begin position="114"/>
        <end position="148"/>
    </location>
</feature>
<feature type="compositionally biased region" description="Polar residues" evidence="8">
    <location>
        <begin position="423"/>
        <end position="438"/>
    </location>
</feature>